<accession>A0A9D1CG27</accession>
<dbReference type="AlphaFoldDB" id="A0A9D1CG27"/>
<comment type="similarity">
    <text evidence="6">Belongs to the TVP38/TMEM64 family.</text>
</comment>
<evidence type="ECO:0000313" key="9">
    <source>
        <dbReference type="Proteomes" id="UP000886879"/>
    </source>
</evidence>
<reference evidence="8" key="1">
    <citation type="submission" date="2020-10" db="EMBL/GenBank/DDBJ databases">
        <authorList>
            <person name="Gilroy R."/>
        </authorList>
    </citation>
    <scope>NUCLEOTIDE SEQUENCE</scope>
    <source>
        <strain evidence="8">ChiGjej2B2-12916</strain>
    </source>
</reference>
<organism evidence="8 9">
    <name type="scientific">Candidatus Enterenecus faecium</name>
    <dbReference type="NCBI Taxonomy" id="2840780"/>
    <lineage>
        <taxon>Bacteria</taxon>
        <taxon>Bacillati</taxon>
        <taxon>Bacillota</taxon>
        <taxon>Clostridia</taxon>
        <taxon>Eubacteriales</taxon>
        <taxon>Candidatus Enterenecus</taxon>
    </lineage>
</organism>
<dbReference type="Pfam" id="PF09335">
    <property type="entry name" value="VTT_dom"/>
    <property type="match status" value="1"/>
</dbReference>
<evidence type="ECO:0000256" key="2">
    <source>
        <dbReference type="ARBA" id="ARBA00022475"/>
    </source>
</evidence>
<evidence type="ECO:0000256" key="3">
    <source>
        <dbReference type="ARBA" id="ARBA00022692"/>
    </source>
</evidence>
<dbReference type="Proteomes" id="UP000886879">
    <property type="component" value="Unassembled WGS sequence"/>
</dbReference>
<feature type="transmembrane region" description="Helical" evidence="6">
    <location>
        <begin position="96"/>
        <end position="119"/>
    </location>
</feature>
<evidence type="ECO:0000256" key="4">
    <source>
        <dbReference type="ARBA" id="ARBA00022989"/>
    </source>
</evidence>
<dbReference type="PANTHER" id="PTHR12677">
    <property type="entry name" value="GOLGI APPARATUS MEMBRANE PROTEIN TVP38-RELATED"/>
    <property type="match status" value="1"/>
</dbReference>
<dbReference type="EMBL" id="DVFO01000010">
    <property type="protein sequence ID" value="HIQ60230.1"/>
    <property type="molecule type" value="Genomic_DNA"/>
</dbReference>
<keyword evidence="5 6" id="KW-0472">Membrane</keyword>
<evidence type="ECO:0000259" key="7">
    <source>
        <dbReference type="Pfam" id="PF09335"/>
    </source>
</evidence>
<keyword evidence="3 6" id="KW-0812">Transmembrane</keyword>
<name>A0A9D1CG27_9FIRM</name>
<reference evidence="8" key="2">
    <citation type="journal article" date="2021" name="PeerJ">
        <title>Extensive microbial diversity within the chicken gut microbiome revealed by metagenomics and culture.</title>
        <authorList>
            <person name="Gilroy R."/>
            <person name="Ravi A."/>
            <person name="Getino M."/>
            <person name="Pursley I."/>
            <person name="Horton D.L."/>
            <person name="Alikhan N.F."/>
            <person name="Baker D."/>
            <person name="Gharbi K."/>
            <person name="Hall N."/>
            <person name="Watson M."/>
            <person name="Adriaenssens E.M."/>
            <person name="Foster-Nyarko E."/>
            <person name="Jarju S."/>
            <person name="Secka A."/>
            <person name="Antonio M."/>
            <person name="Oren A."/>
            <person name="Chaudhuri R.R."/>
            <person name="La Ragione R."/>
            <person name="Hildebrand F."/>
            <person name="Pallen M.J."/>
        </authorList>
    </citation>
    <scope>NUCLEOTIDE SEQUENCE</scope>
    <source>
        <strain evidence="8">ChiGjej2B2-12916</strain>
    </source>
</reference>
<comment type="caution">
    <text evidence="6">Lacks conserved residue(s) required for the propagation of feature annotation.</text>
</comment>
<comment type="subcellular location">
    <subcellularLocation>
        <location evidence="1 6">Cell membrane</location>
        <topology evidence="1 6">Multi-pass membrane protein</topology>
    </subcellularLocation>
</comment>
<keyword evidence="4 6" id="KW-1133">Transmembrane helix</keyword>
<dbReference type="InterPro" id="IPR015414">
    <property type="entry name" value="TMEM64"/>
</dbReference>
<comment type="caution">
    <text evidence="8">The sequence shown here is derived from an EMBL/GenBank/DDBJ whole genome shotgun (WGS) entry which is preliminary data.</text>
</comment>
<feature type="transmembrane region" description="Helical" evidence="6">
    <location>
        <begin position="47"/>
        <end position="69"/>
    </location>
</feature>
<proteinExistence type="inferred from homology"/>
<evidence type="ECO:0000256" key="5">
    <source>
        <dbReference type="ARBA" id="ARBA00023136"/>
    </source>
</evidence>
<feature type="transmembrane region" description="Helical" evidence="6">
    <location>
        <begin position="154"/>
        <end position="174"/>
    </location>
</feature>
<dbReference type="GO" id="GO:0005886">
    <property type="term" value="C:plasma membrane"/>
    <property type="evidence" value="ECO:0007669"/>
    <property type="project" value="UniProtKB-SubCell"/>
</dbReference>
<dbReference type="InterPro" id="IPR032816">
    <property type="entry name" value="VTT_dom"/>
</dbReference>
<sequence length="188" mass="20814">MEAYIAQFSPWSHLMYFVIQLISVIVAPIPSNITALVGAVMFGFWPAFLLTWGAVVLGSVIVFLLARVLGHKFVHQFVSEKVSGKYLDVIQRKRDVFLFLAFLFPFFPDDLLCILAGLTDLSLKRFLILCLVARPWGLLVACGAGGSALSIPPWAMVLIGLVGLAVFLVALRYGDKVEQAILQRMNKE</sequence>
<gene>
    <name evidence="8" type="ORF">IAD31_01315</name>
</gene>
<dbReference type="PANTHER" id="PTHR12677:SF59">
    <property type="entry name" value="GOLGI APPARATUS MEMBRANE PROTEIN TVP38-RELATED"/>
    <property type="match status" value="1"/>
</dbReference>
<feature type="domain" description="VTT" evidence="7">
    <location>
        <begin position="29"/>
        <end position="145"/>
    </location>
</feature>
<evidence type="ECO:0000256" key="6">
    <source>
        <dbReference type="RuleBase" id="RU366058"/>
    </source>
</evidence>
<feature type="transmembrane region" description="Helical" evidence="6">
    <location>
        <begin position="14"/>
        <end position="40"/>
    </location>
</feature>
<keyword evidence="2 6" id="KW-1003">Cell membrane</keyword>
<evidence type="ECO:0000256" key="1">
    <source>
        <dbReference type="ARBA" id="ARBA00004651"/>
    </source>
</evidence>
<evidence type="ECO:0000313" key="8">
    <source>
        <dbReference type="EMBL" id="HIQ60230.1"/>
    </source>
</evidence>
<protein>
    <recommendedName>
        <fullName evidence="6">TVP38/TMEM64 family membrane protein</fullName>
    </recommendedName>
</protein>